<organism evidence="6 7">
    <name type="scientific">Agaribacter marinus</name>
    <dbReference type="NCBI Taxonomy" id="1431249"/>
    <lineage>
        <taxon>Bacteria</taxon>
        <taxon>Pseudomonadati</taxon>
        <taxon>Pseudomonadota</taxon>
        <taxon>Gammaproteobacteria</taxon>
        <taxon>Alteromonadales</taxon>
        <taxon>Alteromonadaceae</taxon>
        <taxon>Agaribacter</taxon>
    </lineage>
</organism>
<protein>
    <recommendedName>
        <fullName evidence="5">HTH araC/xylS-type domain-containing protein</fullName>
    </recommendedName>
</protein>
<keyword evidence="7" id="KW-1185">Reference proteome</keyword>
<accession>A0AA37T1Q7</accession>
<dbReference type="SUPFAM" id="SSF55874">
    <property type="entry name" value="ATPase domain of HSP90 chaperone/DNA topoisomerase II/histidine kinase"/>
    <property type="match status" value="1"/>
</dbReference>
<evidence type="ECO:0000313" key="6">
    <source>
        <dbReference type="EMBL" id="GLR72255.1"/>
    </source>
</evidence>
<keyword evidence="4" id="KW-0812">Transmembrane</keyword>
<dbReference type="InterPro" id="IPR011006">
    <property type="entry name" value="CheY-like_superfamily"/>
</dbReference>
<reference evidence="6" key="2">
    <citation type="submission" date="2023-01" db="EMBL/GenBank/DDBJ databases">
        <title>Draft genome sequence of Agaribacter marinus strain NBRC 110023.</title>
        <authorList>
            <person name="Sun Q."/>
            <person name="Mori K."/>
        </authorList>
    </citation>
    <scope>NUCLEOTIDE SEQUENCE</scope>
    <source>
        <strain evidence="6">NBRC 110023</strain>
    </source>
</reference>
<dbReference type="Gene3D" id="3.30.565.10">
    <property type="entry name" value="Histidine kinase-like ATPase, C-terminal domain"/>
    <property type="match status" value="1"/>
</dbReference>
<dbReference type="EMBL" id="BSOT01000009">
    <property type="protein sequence ID" value="GLR72255.1"/>
    <property type="molecule type" value="Genomic_DNA"/>
</dbReference>
<dbReference type="AlphaFoldDB" id="A0AA37T1Q7"/>
<dbReference type="Pfam" id="PF02518">
    <property type="entry name" value="HATPase_c"/>
    <property type="match status" value="1"/>
</dbReference>
<proteinExistence type="predicted"/>
<dbReference type="CDD" id="cd00075">
    <property type="entry name" value="HATPase"/>
    <property type="match status" value="1"/>
</dbReference>
<dbReference type="Gene3D" id="3.40.50.2300">
    <property type="match status" value="1"/>
</dbReference>
<dbReference type="InterPro" id="IPR018062">
    <property type="entry name" value="HTH_AraC-typ_CS"/>
</dbReference>
<keyword evidence="4" id="KW-0472">Membrane</keyword>
<sequence>MDIFYEAIYVVGAFALCVSLYVNLMQIRIIREVKHQTILLTKNACDKPKVINNNKLFTMANQLETAVKGLATSNYWTQNHEQCPSLYRTKLRNELGQVRNLLHTLRHFQFNNTECDAAIDDITAQTSVTLENNTLDLSSVQKALFEFADFHHCKLSISLSEKCILLMPNSTFCKVLKELVVNAVVHNDEHTNILVYGGVCENNLVINILDNGRGMPLAQLNDIWFKVENACALHRRSADTYVFTDLPAAICTIKSFGGDVEINTALEYGTNVRVFVPLKDKTSDDATDKCETDGSVNSNTKPLENVLQIAASAEKTSAFQQLHNPALLVINFSNSYVFKDTRASILPNHDVCLVETIDEAITMLSTRNIKLVLCDIDVEYDKALELSSLMMASPKIRDIPIVLLAFAIPQDLRIKLLRAGITNLLEKPVRIEEIMAISRACIDEVKAAENNVEEALATYTIEKSVVSASNVDNEFVDKFQNIIEQYYADQEFNRARCAALLFMSEKTLHRRIRTYFDSNFRSYLQKHRMVKAREILLSGESVTYTSLNVGIPSLSNFTRNFRLHFGYPPSKLSKRG</sequence>
<comment type="caution">
    <text evidence="6">The sequence shown here is derived from an EMBL/GenBank/DDBJ whole genome shotgun (WGS) entry which is preliminary data.</text>
</comment>
<name>A0AA37T1Q7_9ALTE</name>
<evidence type="ECO:0000256" key="4">
    <source>
        <dbReference type="SAM" id="Phobius"/>
    </source>
</evidence>
<dbReference type="GO" id="GO:0043565">
    <property type="term" value="F:sequence-specific DNA binding"/>
    <property type="evidence" value="ECO:0007669"/>
    <property type="project" value="InterPro"/>
</dbReference>
<dbReference type="PROSITE" id="PS00041">
    <property type="entry name" value="HTH_ARAC_FAMILY_1"/>
    <property type="match status" value="1"/>
</dbReference>
<dbReference type="PANTHER" id="PTHR43280:SF28">
    <property type="entry name" value="HTH-TYPE TRANSCRIPTIONAL ACTIVATOR RHAS"/>
    <property type="match status" value="1"/>
</dbReference>
<evidence type="ECO:0000259" key="5">
    <source>
        <dbReference type="PROSITE" id="PS01124"/>
    </source>
</evidence>
<feature type="transmembrane region" description="Helical" evidence="4">
    <location>
        <begin position="6"/>
        <end position="24"/>
    </location>
</feature>
<dbReference type="Gene3D" id="1.10.10.60">
    <property type="entry name" value="Homeodomain-like"/>
    <property type="match status" value="1"/>
</dbReference>
<dbReference type="Proteomes" id="UP001156601">
    <property type="component" value="Unassembled WGS sequence"/>
</dbReference>
<dbReference type="PANTHER" id="PTHR43280">
    <property type="entry name" value="ARAC-FAMILY TRANSCRIPTIONAL REGULATOR"/>
    <property type="match status" value="1"/>
</dbReference>
<keyword evidence="3" id="KW-0804">Transcription</keyword>
<dbReference type="GO" id="GO:0003700">
    <property type="term" value="F:DNA-binding transcription factor activity"/>
    <property type="evidence" value="ECO:0007669"/>
    <property type="project" value="InterPro"/>
</dbReference>
<dbReference type="InterPro" id="IPR036890">
    <property type="entry name" value="HATPase_C_sf"/>
</dbReference>
<keyword evidence="2" id="KW-0238">DNA-binding</keyword>
<gene>
    <name evidence="6" type="ORF">GCM10007852_31630</name>
</gene>
<dbReference type="Pfam" id="PF12833">
    <property type="entry name" value="HTH_18"/>
    <property type="match status" value="1"/>
</dbReference>
<keyword evidence="1" id="KW-0805">Transcription regulation</keyword>
<dbReference type="InterPro" id="IPR003594">
    <property type="entry name" value="HATPase_dom"/>
</dbReference>
<evidence type="ECO:0000256" key="1">
    <source>
        <dbReference type="ARBA" id="ARBA00023015"/>
    </source>
</evidence>
<evidence type="ECO:0000256" key="3">
    <source>
        <dbReference type="ARBA" id="ARBA00023163"/>
    </source>
</evidence>
<dbReference type="SMART" id="SM00342">
    <property type="entry name" value="HTH_ARAC"/>
    <property type="match status" value="1"/>
</dbReference>
<evidence type="ECO:0000256" key="2">
    <source>
        <dbReference type="ARBA" id="ARBA00023125"/>
    </source>
</evidence>
<dbReference type="RefSeq" id="WP_284218676.1">
    <property type="nucleotide sequence ID" value="NZ_BSOT01000009.1"/>
</dbReference>
<dbReference type="SUPFAM" id="SSF52172">
    <property type="entry name" value="CheY-like"/>
    <property type="match status" value="1"/>
</dbReference>
<keyword evidence="4" id="KW-1133">Transmembrane helix</keyword>
<dbReference type="PROSITE" id="PS01124">
    <property type="entry name" value="HTH_ARAC_FAMILY_2"/>
    <property type="match status" value="1"/>
</dbReference>
<reference evidence="6" key="1">
    <citation type="journal article" date="2014" name="Int. J. Syst. Evol. Microbiol.">
        <title>Complete genome sequence of Corynebacterium casei LMG S-19264T (=DSM 44701T), isolated from a smear-ripened cheese.</title>
        <authorList>
            <consortium name="US DOE Joint Genome Institute (JGI-PGF)"/>
            <person name="Walter F."/>
            <person name="Albersmeier A."/>
            <person name="Kalinowski J."/>
            <person name="Ruckert C."/>
        </authorList>
    </citation>
    <scope>NUCLEOTIDE SEQUENCE</scope>
    <source>
        <strain evidence="6">NBRC 110023</strain>
    </source>
</reference>
<feature type="domain" description="HTH araC/xylS-type" evidence="5">
    <location>
        <begin position="477"/>
        <end position="575"/>
    </location>
</feature>
<evidence type="ECO:0000313" key="7">
    <source>
        <dbReference type="Proteomes" id="UP001156601"/>
    </source>
</evidence>
<dbReference type="InterPro" id="IPR018060">
    <property type="entry name" value="HTH_AraC"/>
</dbReference>